<dbReference type="CDD" id="cd00130">
    <property type="entry name" value="PAS"/>
    <property type="match status" value="3"/>
</dbReference>
<reference evidence="14" key="1">
    <citation type="submission" date="2016-10" db="EMBL/GenBank/DDBJ databases">
        <authorList>
            <person name="Varghese N."/>
            <person name="Submissions S."/>
        </authorList>
    </citation>
    <scope>NUCLEOTIDE SEQUENCE [LARGE SCALE GENOMIC DNA]</scope>
    <source>
        <strain evidence="14">DSM 3384</strain>
    </source>
</reference>
<dbReference type="Gene3D" id="3.30.450.20">
    <property type="entry name" value="PAS domain"/>
    <property type="match status" value="3"/>
</dbReference>
<evidence type="ECO:0000256" key="2">
    <source>
        <dbReference type="ARBA" id="ARBA00012438"/>
    </source>
</evidence>
<dbReference type="InterPro" id="IPR005467">
    <property type="entry name" value="His_kinase_dom"/>
</dbReference>
<dbReference type="PROSITE" id="PS50109">
    <property type="entry name" value="HIS_KIN"/>
    <property type="match status" value="1"/>
</dbReference>
<accession>A0A1H2FFQ0</accession>
<evidence type="ECO:0000259" key="11">
    <source>
        <dbReference type="PROSITE" id="PS50112"/>
    </source>
</evidence>
<keyword evidence="6" id="KW-0418">Kinase</keyword>
<dbReference type="SMART" id="SM00387">
    <property type="entry name" value="HATPase_c"/>
    <property type="match status" value="1"/>
</dbReference>
<dbReference type="Gene3D" id="1.10.287.130">
    <property type="match status" value="1"/>
</dbReference>
<evidence type="ECO:0000313" key="14">
    <source>
        <dbReference type="Proteomes" id="UP000199608"/>
    </source>
</evidence>
<dbReference type="InterPro" id="IPR001610">
    <property type="entry name" value="PAC"/>
</dbReference>
<dbReference type="InterPro" id="IPR035965">
    <property type="entry name" value="PAS-like_dom_sf"/>
</dbReference>
<dbReference type="SMART" id="SM00091">
    <property type="entry name" value="PAS"/>
    <property type="match status" value="3"/>
</dbReference>
<dbReference type="InterPro" id="IPR000700">
    <property type="entry name" value="PAS-assoc_C"/>
</dbReference>
<dbReference type="AlphaFoldDB" id="A0A1H2FFQ0"/>
<dbReference type="EMBL" id="FNLL01000004">
    <property type="protein sequence ID" value="SDU06119.1"/>
    <property type="molecule type" value="Genomic_DNA"/>
</dbReference>
<name>A0A1H2FFQ0_9BACT</name>
<dbReference type="Proteomes" id="UP000199608">
    <property type="component" value="Unassembled WGS sequence"/>
</dbReference>
<dbReference type="InterPro" id="IPR013767">
    <property type="entry name" value="PAS_fold"/>
</dbReference>
<dbReference type="InterPro" id="IPR003594">
    <property type="entry name" value="HATPase_dom"/>
</dbReference>
<keyword evidence="4" id="KW-0808">Transferase</keyword>
<feature type="domain" description="Histidine kinase" evidence="10">
    <location>
        <begin position="455"/>
        <end position="706"/>
    </location>
</feature>
<dbReference type="PANTHER" id="PTHR43065">
    <property type="entry name" value="SENSOR HISTIDINE KINASE"/>
    <property type="match status" value="1"/>
</dbReference>
<dbReference type="CDD" id="cd00082">
    <property type="entry name" value="HisKA"/>
    <property type="match status" value="1"/>
</dbReference>
<feature type="domain" description="PAC" evidence="12">
    <location>
        <begin position="143"/>
        <end position="194"/>
    </location>
</feature>
<keyword evidence="7" id="KW-0067">ATP-binding</keyword>
<proteinExistence type="predicted"/>
<dbReference type="Pfam" id="PF00512">
    <property type="entry name" value="HisKA"/>
    <property type="match status" value="1"/>
</dbReference>
<keyword evidence="8" id="KW-0902">Two-component regulatory system</keyword>
<dbReference type="SUPFAM" id="SSF47384">
    <property type="entry name" value="Homodimeric domain of signal transducing histidine kinase"/>
    <property type="match status" value="1"/>
</dbReference>
<comment type="catalytic activity">
    <reaction evidence="1">
        <text>ATP + protein L-histidine = ADP + protein N-phospho-L-histidine.</text>
        <dbReference type="EC" id="2.7.13.3"/>
    </reaction>
</comment>
<feature type="coiled-coil region" evidence="9">
    <location>
        <begin position="46"/>
        <end position="73"/>
    </location>
</feature>
<dbReference type="GO" id="GO:0006355">
    <property type="term" value="P:regulation of DNA-templated transcription"/>
    <property type="evidence" value="ECO:0007669"/>
    <property type="project" value="InterPro"/>
</dbReference>
<evidence type="ECO:0000256" key="1">
    <source>
        <dbReference type="ARBA" id="ARBA00000085"/>
    </source>
</evidence>
<feature type="domain" description="PAC" evidence="12">
    <location>
        <begin position="268"/>
        <end position="320"/>
    </location>
</feature>
<dbReference type="PRINTS" id="PR00344">
    <property type="entry name" value="BCTRLSENSOR"/>
</dbReference>
<feature type="domain" description="PAS" evidence="11">
    <location>
        <begin position="195"/>
        <end position="245"/>
    </location>
</feature>
<dbReference type="InterPro" id="IPR003661">
    <property type="entry name" value="HisK_dim/P_dom"/>
</dbReference>
<gene>
    <name evidence="13" type="ORF">SAMN04487931_104130</name>
</gene>
<dbReference type="EC" id="2.7.13.3" evidence="2"/>
<evidence type="ECO:0000256" key="7">
    <source>
        <dbReference type="ARBA" id="ARBA00022840"/>
    </source>
</evidence>
<keyword evidence="3" id="KW-0597">Phosphoprotein</keyword>
<keyword evidence="5" id="KW-0547">Nucleotide-binding</keyword>
<feature type="domain" description="PAS" evidence="11">
    <location>
        <begin position="321"/>
        <end position="366"/>
    </location>
</feature>
<dbReference type="NCBIfam" id="TIGR00229">
    <property type="entry name" value="sensory_box"/>
    <property type="match status" value="3"/>
</dbReference>
<evidence type="ECO:0000256" key="9">
    <source>
        <dbReference type="SAM" id="Coils"/>
    </source>
</evidence>
<dbReference type="SMART" id="SM00388">
    <property type="entry name" value="HisKA"/>
    <property type="match status" value="1"/>
</dbReference>
<dbReference type="GO" id="GO:0000155">
    <property type="term" value="F:phosphorelay sensor kinase activity"/>
    <property type="evidence" value="ECO:0007669"/>
    <property type="project" value="InterPro"/>
</dbReference>
<dbReference type="PROSITE" id="PS50113">
    <property type="entry name" value="PAC"/>
    <property type="match status" value="2"/>
</dbReference>
<evidence type="ECO:0000256" key="6">
    <source>
        <dbReference type="ARBA" id="ARBA00022777"/>
    </source>
</evidence>
<evidence type="ECO:0000256" key="8">
    <source>
        <dbReference type="ARBA" id="ARBA00023012"/>
    </source>
</evidence>
<dbReference type="Gene3D" id="3.30.565.10">
    <property type="entry name" value="Histidine kinase-like ATPase, C-terminal domain"/>
    <property type="match status" value="1"/>
</dbReference>
<dbReference type="PROSITE" id="PS50112">
    <property type="entry name" value="PAS"/>
    <property type="match status" value="2"/>
</dbReference>
<dbReference type="RefSeq" id="WP_092232422.1">
    <property type="nucleotide sequence ID" value="NZ_FNLL01000004.1"/>
</dbReference>
<evidence type="ECO:0000259" key="12">
    <source>
        <dbReference type="PROSITE" id="PS50113"/>
    </source>
</evidence>
<sequence length="720" mass="81903">MGNKKEIPDNSELRQRAEKALKVSSVNNDCPVEFSPDEMKTLIHDLEVHQIELEMQNDELRRFQAELDTERARYFDLYNMAPVGFFSINEQKLIFECNLTAAKMLGTTRSTIVKQPVTRFILKEDQDIYYLHNKQLFETDVPQECDLRMLKNNGSAIWVRLATTVVQNSEGITSRRMVMSDITERKKVENILKERETFLKTLINAIPIPVFYKDKKGRYLEFNEAFEVFFGKKREDLIGKSVFDISPRHLAEKYTAQDNELFAIGGKQQYESQVKNTNGELRDVIFSTSVVPGNKGSFIGLIGAILDITDRKRDEEDISNLRNYLSNIINSMPSVIIGVDKDGRVNQWNHKAQIITGISKESAKGQLFEKAFPLLSSESERLKQAISMRKICSNPRQFRKEEDQVIFENITIYPLTANGRAGAVVRVDDVTEQVKLEEMMVQSEKMLSLGGFSAAMAHEINNPLAGVIQNTNVLSNRLTMKDMPANIKAAESSGTTMEAIHEFMHARNVPRMLEAITESGLRIADIVRNILSFSRKSDSFFSTHNPKVLMEKILALASSGYDLKKKFDFKSIVIEKKYEKDLPVIVCRGSEIQQVLLNVFNNGAYAMFEKQFSEKDYQPKFCLKLSEEREFNMLRIEVKDNGPGIDKETCKRIFEPFFTTKPIGSGTGLGLSVSYFIITKNHNGTMEVESELGKGTNFIIRLPMGACSIKDKHLFGLGEF</sequence>
<dbReference type="SUPFAM" id="SSF55874">
    <property type="entry name" value="ATPase domain of HSP90 chaperone/DNA topoisomerase II/histidine kinase"/>
    <property type="match status" value="1"/>
</dbReference>
<dbReference type="InterPro" id="IPR036097">
    <property type="entry name" value="HisK_dim/P_sf"/>
</dbReference>
<keyword evidence="14" id="KW-1185">Reference proteome</keyword>
<dbReference type="InterPro" id="IPR036890">
    <property type="entry name" value="HATPase_C_sf"/>
</dbReference>
<evidence type="ECO:0000313" key="13">
    <source>
        <dbReference type="EMBL" id="SDU06119.1"/>
    </source>
</evidence>
<dbReference type="Pfam" id="PF13426">
    <property type="entry name" value="PAS_9"/>
    <property type="match status" value="1"/>
</dbReference>
<protein>
    <recommendedName>
        <fullName evidence="2">histidine kinase</fullName>
        <ecNumber evidence="2">2.7.13.3</ecNumber>
    </recommendedName>
</protein>
<dbReference type="InterPro" id="IPR013656">
    <property type="entry name" value="PAS_4"/>
</dbReference>
<dbReference type="SUPFAM" id="SSF55785">
    <property type="entry name" value="PYP-like sensor domain (PAS domain)"/>
    <property type="match status" value="3"/>
</dbReference>
<organism evidence="13 14">
    <name type="scientific">Desulfobacula phenolica</name>
    <dbReference type="NCBI Taxonomy" id="90732"/>
    <lineage>
        <taxon>Bacteria</taxon>
        <taxon>Pseudomonadati</taxon>
        <taxon>Thermodesulfobacteriota</taxon>
        <taxon>Desulfobacteria</taxon>
        <taxon>Desulfobacterales</taxon>
        <taxon>Desulfobacteraceae</taxon>
        <taxon>Desulfobacula</taxon>
    </lineage>
</organism>
<dbReference type="Pfam" id="PF08448">
    <property type="entry name" value="PAS_4"/>
    <property type="match status" value="1"/>
</dbReference>
<evidence type="ECO:0000256" key="4">
    <source>
        <dbReference type="ARBA" id="ARBA00022679"/>
    </source>
</evidence>
<evidence type="ECO:0000256" key="5">
    <source>
        <dbReference type="ARBA" id="ARBA00022741"/>
    </source>
</evidence>
<dbReference type="GO" id="GO:0005524">
    <property type="term" value="F:ATP binding"/>
    <property type="evidence" value="ECO:0007669"/>
    <property type="project" value="UniProtKB-KW"/>
</dbReference>
<evidence type="ECO:0000256" key="3">
    <source>
        <dbReference type="ARBA" id="ARBA00022553"/>
    </source>
</evidence>
<dbReference type="SMART" id="SM00086">
    <property type="entry name" value="PAC"/>
    <property type="match status" value="2"/>
</dbReference>
<dbReference type="InterPro" id="IPR000014">
    <property type="entry name" value="PAS"/>
</dbReference>
<evidence type="ECO:0000259" key="10">
    <source>
        <dbReference type="PROSITE" id="PS50109"/>
    </source>
</evidence>
<dbReference type="InterPro" id="IPR004358">
    <property type="entry name" value="Sig_transdc_His_kin-like_C"/>
</dbReference>
<dbReference type="Pfam" id="PF00989">
    <property type="entry name" value="PAS"/>
    <property type="match status" value="1"/>
</dbReference>
<dbReference type="Pfam" id="PF02518">
    <property type="entry name" value="HATPase_c"/>
    <property type="match status" value="1"/>
</dbReference>
<keyword evidence="9" id="KW-0175">Coiled coil</keyword>
<dbReference type="PANTHER" id="PTHR43065:SF42">
    <property type="entry name" value="TWO-COMPONENT SENSOR PPRA"/>
    <property type="match status" value="1"/>
</dbReference>